<feature type="transmembrane region" description="Helical" evidence="1">
    <location>
        <begin position="175"/>
        <end position="194"/>
    </location>
</feature>
<reference evidence="2" key="1">
    <citation type="journal article" date="2014" name="Int. J. Syst. Evol. Microbiol.">
        <title>Complete genome sequence of Corynebacterium casei LMG S-19264T (=DSM 44701T), isolated from a smear-ripened cheese.</title>
        <authorList>
            <consortium name="US DOE Joint Genome Institute (JGI-PGF)"/>
            <person name="Walter F."/>
            <person name="Albersmeier A."/>
            <person name="Kalinowski J."/>
            <person name="Ruckert C."/>
        </authorList>
    </citation>
    <scope>NUCLEOTIDE SEQUENCE</scope>
    <source>
        <strain evidence="2">JCM 1480</strain>
    </source>
</reference>
<proteinExistence type="predicted"/>
<evidence type="ECO:0000313" key="2">
    <source>
        <dbReference type="EMBL" id="GGL06352.1"/>
    </source>
</evidence>
<dbReference type="RefSeq" id="WP_175328456.1">
    <property type="nucleotide sequence ID" value="NZ_BMOI01000011.1"/>
</dbReference>
<feature type="transmembrane region" description="Helical" evidence="1">
    <location>
        <begin position="201"/>
        <end position="224"/>
    </location>
</feature>
<protein>
    <submittedName>
        <fullName evidence="2">Uncharacterized protein</fullName>
    </submittedName>
</protein>
<feature type="transmembrane region" description="Helical" evidence="1">
    <location>
        <begin position="230"/>
        <end position="248"/>
    </location>
</feature>
<reference evidence="2" key="2">
    <citation type="submission" date="2020-09" db="EMBL/GenBank/DDBJ databases">
        <authorList>
            <person name="Sun Q."/>
            <person name="Ohkuma M."/>
        </authorList>
    </citation>
    <scope>NUCLEOTIDE SEQUENCE</scope>
    <source>
        <strain evidence="2">JCM 1480</strain>
    </source>
</reference>
<evidence type="ECO:0000313" key="5">
    <source>
        <dbReference type="Proteomes" id="UP000746584"/>
    </source>
</evidence>
<keyword evidence="1" id="KW-1133">Transmembrane helix</keyword>
<reference evidence="3 5" key="3">
    <citation type="submission" date="2021-01" db="EMBL/GenBank/DDBJ databases">
        <title>Sequencing the genomes of 1000 actinobacteria strains.</title>
        <authorList>
            <person name="Klenk H.-P."/>
        </authorList>
    </citation>
    <scope>NUCLEOTIDE SEQUENCE [LARGE SCALE GENOMIC DNA]</scope>
    <source>
        <strain evidence="3 5">DSM 20542</strain>
    </source>
</reference>
<evidence type="ECO:0000313" key="3">
    <source>
        <dbReference type="EMBL" id="MBM7800981.1"/>
    </source>
</evidence>
<name>A0A8H9G9X3_9MICO</name>
<evidence type="ECO:0000313" key="4">
    <source>
        <dbReference type="Proteomes" id="UP000648535"/>
    </source>
</evidence>
<keyword evidence="5" id="KW-1185">Reference proteome</keyword>
<dbReference type="EMBL" id="JAFBCG010000001">
    <property type="protein sequence ID" value="MBM7800981.1"/>
    <property type="molecule type" value="Genomic_DNA"/>
</dbReference>
<dbReference type="AlphaFoldDB" id="A0A8H9G9X3"/>
<accession>A0A8H9G9X3</accession>
<organism evidence="2 4">
    <name type="scientific">Curtobacterium luteum</name>
    <dbReference type="NCBI Taxonomy" id="33881"/>
    <lineage>
        <taxon>Bacteria</taxon>
        <taxon>Bacillati</taxon>
        <taxon>Actinomycetota</taxon>
        <taxon>Actinomycetes</taxon>
        <taxon>Micrococcales</taxon>
        <taxon>Microbacteriaceae</taxon>
        <taxon>Curtobacterium</taxon>
    </lineage>
</organism>
<feature type="transmembrane region" description="Helical" evidence="1">
    <location>
        <begin position="151"/>
        <end position="169"/>
    </location>
</feature>
<dbReference type="Proteomes" id="UP000746584">
    <property type="component" value="Unassembled WGS sequence"/>
</dbReference>
<feature type="transmembrane region" description="Helical" evidence="1">
    <location>
        <begin position="86"/>
        <end position="106"/>
    </location>
</feature>
<dbReference type="Proteomes" id="UP000648535">
    <property type="component" value="Unassembled WGS sequence"/>
</dbReference>
<keyword evidence="1" id="KW-0472">Membrane</keyword>
<keyword evidence="1" id="KW-0812">Transmembrane</keyword>
<evidence type="ECO:0000256" key="1">
    <source>
        <dbReference type="SAM" id="Phobius"/>
    </source>
</evidence>
<comment type="caution">
    <text evidence="2">The sequence shown here is derived from an EMBL/GenBank/DDBJ whole genome shotgun (WGS) entry which is preliminary data.</text>
</comment>
<dbReference type="EMBL" id="BMOI01000011">
    <property type="protein sequence ID" value="GGL06352.1"/>
    <property type="molecule type" value="Genomic_DNA"/>
</dbReference>
<gene>
    <name evidence="2" type="ORF">GCM10009769_25740</name>
    <name evidence="3" type="ORF">JOE58_000232</name>
</gene>
<feature type="transmembrane region" description="Helical" evidence="1">
    <location>
        <begin position="118"/>
        <end position="142"/>
    </location>
</feature>
<sequence length="270" mass="28729">MNALDRVLVAAAVAISPAAHRETRREQWAADVQGAAELDLSPTALAFGAFTTALFHRRADRRTTWGTTMTAVPLDVRPEPHRVRTVPVLVAVAIASLLASGVWLLLQQNAGSATQRVVGMLAGQALVHVVPGVAVAVAVLLLRATAPRRRIGASMVLAATVVMVLVPSLPVTGPIPFEFSLLLTLVPLVGWFVATSTPWAAWSFAVLPMVLVSAEHTGALWTLLPAQWNSILFGVPYLALILAGFLGSRFSTDRSRRFVVPEGALVDKSV</sequence>